<keyword evidence="2" id="KW-1185">Reference proteome</keyword>
<dbReference type="Pfam" id="PF13668">
    <property type="entry name" value="Ferritin_2"/>
    <property type="match status" value="1"/>
</dbReference>
<organism evidence="1 2">
    <name type="scientific">Chloracidobacterium validum</name>
    <dbReference type="NCBI Taxonomy" id="2821543"/>
    <lineage>
        <taxon>Bacteria</taxon>
        <taxon>Pseudomonadati</taxon>
        <taxon>Acidobacteriota</taxon>
        <taxon>Terriglobia</taxon>
        <taxon>Terriglobales</taxon>
        <taxon>Acidobacteriaceae</taxon>
        <taxon>Chloracidobacterium</taxon>
    </lineage>
</organism>
<gene>
    <name evidence="1" type="ORF">J8C06_11535</name>
</gene>
<sequence length="194" mass="20111">MTDHAEINAVVRALARSRRAVLRLGLTAGVGSCLSSLAAAGQRSPRNTDAALLNAALALEHEAIAAYDAGAGTGLLKGDMLDLAAHFQSQHRAHRDLLVEEVRKLGGTPAVALASYSFKGKDGAPVELKTAEAILVFALGLEAGAASAYLKLLPQLTSKPMLPIIAGIACDEAQHAAAIRLLLRQQPAPDAVVK</sequence>
<proteinExistence type="predicted"/>
<dbReference type="Proteomes" id="UP000676506">
    <property type="component" value="Chromosome 2"/>
</dbReference>
<dbReference type="SUPFAM" id="SSF47240">
    <property type="entry name" value="Ferritin-like"/>
    <property type="match status" value="1"/>
</dbReference>
<dbReference type="RefSeq" id="WP_211430312.1">
    <property type="nucleotide sequence ID" value="NZ_CP072649.1"/>
</dbReference>
<evidence type="ECO:0000313" key="1">
    <source>
        <dbReference type="EMBL" id="QUW04423.1"/>
    </source>
</evidence>
<protein>
    <submittedName>
        <fullName evidence="1">DUF4439 domain-containing protein</fullName>
    </submittedName>
</protein>
<dbReference type="InterPro" id="IPR012347">
    <property type="entry name" value="Ferritin-like"/>
</dbReference>
<dbReference type="Gene3D" id="1.20.1260.10">
    <property type="match status" value="1"/>
</dbReference>
<dbReference type="CDD" id="cd00657">
    <property type="entry name" value="Ferritin_like"/>
    <property type="match status" value="1"/>
</dbReference>
<dbReference type="EMBL" id="CP072649">
    <property type="protein sequence ID" value="QUW04423.1"/>
    <property type="molecule type" value="Genomic_DNA"/>
</dbReference>
<name>A0ABX8BFM7_9BACT</name>
<accession>A0ABX8BFM7</accession>
<reference evidence="1 2" key="1">
    <citation type="submission" date="2021-03" db="EMBL/GenBank/DDBJ databases">
        <title>Genomic and phenotypic characterization of Chloracidobacterium isolates provides evidence for multiple species.</title>
        <authorList>
            <person name="Saini M.K."/>
            <person name="Costas A.M.G."/>
            <person name="Tank M."/>
            <person name="Bryant D.A."/>
        </authorList>
    </citation>
    <scope>NUCLEOTIDE SEQUENCE [LARGE SCALE GENOMIC DNA]</scope>
    <source>
        <strain evidence="1 2">BV2-C</strain>
    </source>
</reference>
<evidence type="ECO:0000313" key="2">
    <source>
        <dbReference type="Proteomes" id="UP000676506"/>
    </source>
</evidence>
<dbReference type="InterPro" id="IPR009078">
    <property type="entry name" value="Ferritin-like_SF"/>
</dbReference>